<dbReference type="InterPro" id="IPR036388">
    <property type="entry name" value="WH-like_DNA-bd_sf"/>
</dbReference>
<feature type="domain" description="IclR-ED" evidence="5">
    <location>
        <begin position="66"/>
        <end position="249"/>
    </location>
</feature>
<keyword evidence="2" id="KW-0238">DNA-binding</keyword>
<dbReference type="InterPro" id="IPR036390">
    <property type="entry name" value="WH_DNA-bd_sf"/>
</dbReference>
<dbReference type="InterPro" id="IPR050707">
    <property type="entry name" value="HTH_MetabolicPath_Reg"/>
</dbReference>
<dbReference type="OrthoDB" id="9790046at2"/>
<dbReference type="Proteomes" id="UP000318141">
    <property type="component" value="Unassembled WGS sequence"/>
</dbReference>
<dbReference type="PROSITE" id="PS51077">
    <property type="entry name" value="HTH_ICLR"/>
    <property type="match status" value="1"/>
</dbReference>
<evidence type="ECO:0000313" key="6">
    <source>
        <dbReference type="EMBL" id="TWG85626.1"/>
    </source>
</evidence>
<dbReference type="PANTHER" id="PTHR30136:SF35">
    <property type="entry name" value="HTH-TYPE TRANSCRIPTIONAL REGULATOR RV1719"/>
    <property type="match status" value="1"/>
</dbReference>
<feature type="domain" description="HTH iclR-type" evidence="4">
    <location>
        <begin position="3"/>
        <end position="65"/>
    </location>
</feature>
<dbReference type="Pfam" id="PF01614">
    <property type="entry name" value="IclR_C"/>
    <property type="match status" value="1"/>
</dbReference>
<dbReference type="GO" id="GO:0045892">
    <property type="term" value="P:negative regulation of DNA-templated transcription"/>
    <property type="evidence" value="ECO:0007669"/>
    <property type="project" value="TreeGrafter"/>
</dbReference>
<dbReference type="PANTHER" id="PTHR30136">
    <property type="entry name" value="HELIX-TURN-HELIX TRANSCRIPTIONAL REGULATOR, ICLR FAMILY"/>
    <property type="match status" value="1"/>
</dbReference>
<evidence type="ECO:0000259" key="4">
    <source>
        <dbReference type="PROSITE" id="PS51077"/>
    </source>
</evidence>
<dbReference type="PROSITE" id="PS51078">
    <property type="entry name" value="ICLR_ED"/>
    <property type="match status" value="1"/>
</dbReference>
<dbReference type="InterPro" id="IPR014757">
    <property type="entry name" value="Tscrpt_reg_IclR_C"/>
</dbReference>
<keyword evidence="7" id="KW-1185">Reference proteome</keyword>
<proteinExistence type="predicted"/>
<keyword evidence="3" id="KW-0804">Transcription</keyword>
<dbReference type="EMBL" id="VLJN01000017">
    <property type="protein sequence ID" value="TWG85626.1"/>
    <property type="molecule type" value="Genomic_DNA"/>
</dbReference>
<dbReference type="InterPro" id="IPR005471">
    <property type="entry name" value="Tscrpt_reg_IclR_N"/>
</dbReference>
<sequence>MTVPAAARTLDIIETFARERRPMSVSMLAKATGMPLSSCHGLVKTLEARGYLMESKIQGGYYMTRLLGHLARSIEQFDPLPDWIVPALAEMRDKCEETVVLAKLVGSSATYLEVLESEQSIRFIVRVGDTRPLYASAVGKALLGRMSDGERDAMMASIRFERRGKRSITSRAALLKDLEASRARGWFMTSGEYFDDVSAVADAMRIGNEYYAVAIAGPSSRIEPALERHVKLITAFCRNWRASFETHAG</sequence>
<dbReference type="SUPFAM" id="SSF55781">
    <property type="entry name" value="GAF domain-like"/>
    <property type="match status" value="1"/>
</dbReference>
<reference evidence="6 7" key="1">
    <citation type="submission" date="2019-07" db="EMBL/GenBank/DDBJ databases">
        <title>Genome sequencing of lignin-degrading bacterial isolates.</title>
        <authorList>
            <person name="Gladden J."/>
        </authorList>
    </citation>
    <scope>NUCLEOTIDE SEQUENCE [LARGE SCALE GENOMIC DNA]</scope>
    <source>
        <strain evidence="6 7">J11</strain>
    </source>
</reference>
<name>A0A562BKF0_9BURK</name>
<accession>A0A562BKF0</accession>
<dbReference type="Gene3D" id="1.10.10.10">
    <property type="entry name" value="Winged helix-like DNA-binding domain superfamily/Winged helix DNA-binding domain"/>
    <property type="match status" value="1"/>
</dbReference>
<dbReference type="SUPFAM" id="SSF46785">
    <property type="entry name" value="Winged helix' DNA-binding domain"/>
    <property type="match status" value="1"/>
</dbReference>
<comment type="caution">
    <text evidence="6">The sequence shown here is derived from an EMBL/GenBank/DDBJ whole genome shotgun (WGS) entry which is preliminary data.</text>
</comment>
<evidence type="ECO:0000313" key="7">
    <source>
        <dbReference type="Proteomes" id="UP000318141"/>
    </source>
</evidence>
<evidence type="ECO:0000256" key="2">
    <source>
        <dbReference type="ARBA" id="ARBA00023125"/>
    </source>
</evidence>
<dbReference type="SMART" id="SM00346">
    <property type="entry name" value="HTH_ICLR"/>
    <property type="match status" value="1"/>
</dbReference>
<evidence type="ECO:0000256" key="3">
    <source>
        <dbReference type="ARBA" id="ARBA00023163"/>
    </source>
</evidence>
<keyword evidence="1" id="KW-0805">Transcription regulation</keyword>
<evidence type="ECO:0000259" key="5">
    <source>
        <dbReference type="PROSITE" id="PS51078"/>
    </source>
</evidence>
<evidence type="ECO:0000256" key="1">
    <source>
        <dbReference type="ARBA" id="ARBA00023015"/>
    </source>
</evidence>
<protein>
    <submittedName>
        <fullName evidence="6">IclR family transcriptional regulator</fullName>
    </submittedName>
</protein>
<dbReference type="InterPro" id="IPR029016">
    <property type="entry name" value="GAF-like_dom_sf"/>
</dbReference>
<gene>
    <name evidence="6" type="ORF">L602_002400000720</name>
</gene>
<dbReference type="AlphaFoldDB" id="A0A562BKF0"/>
<dbReference type="Pfam" id="PF09339">
    <property type="entry name" value="HTH_IclR"/>
    <property type="match status" value="1"/>
</dbReference>
<dbReference type="GO" id="GO:0003700">
    <property type="term" value="F:DNA-binding transcription factor activity"/>
    <property type="evidence" value="ECO:0007669"/>
    <property type="project" value="TreeGrafter"/>
</dbReference>
<organism evidence="6 7">
    <name type="scientific">Cupriavidus gilardii J11</name>
    <dbReference type="NCBI Taxonomy" id="936133"/>
    <lineage>
        <taxon>Bacteria</taxon>
        <taxon>Pseudomonadati</taxon>
        <taxon>Pseudomonadota</taxon>
        <taxon>Betaproteobacteria</taxon>
        <taxon>Burkholderiales</taxon>
        <taxon>Burkholderiaceae</taxon>
        <taxon>Cupriavidus</taxon>
    </lineage>
</organism>
<dbReference type="GO" id="GO:0003677">
    <property type="term" value="F:DNA binding"/>
    <property type="evidence" value="ECO:0007669"/>
    <property type="project" value="UniProtKB-KW"/>
</dbReference>
<dbReference type="Gene3D" id="3.30.450.40">
    <property type="match status" value="1"/>
</dbReference>